<dbReference type="GO" id="GO:0005840">
    <property type="term" value="C:ribosome"/>
    <property type="evidence" value="ECO:0007669"/>
    <property type="project" value="UniProtKB-KW"/>
</dbReference>
<dbReference type="PRINTS" id="PR00062">
    <property type="entry name" value="RIBOSOMALL20"/>
</dbReference>
<evidence type="ECO:0000256" key="3">
    <source>
        <dbReference type="ARBA" id="ARBA00023274"/>
    </source>
</evidence>
<protein>
    <recommendedName>
        <fullName evidence="4">Large ribosomal subunit protein bL20m</fullName>
    </recommendedName>
    <alternativeName>
        <fullName evidence="5">39S ribosomal protein L20, mitochondrial</fullName>
    </alternativeName>
</protein>
<dbReference type="AlphaFoldDB" id="A0A6M2DFF4"/>
<dbReference type="FunFam" id="1.10.1900.20:FF:000001">
    <property type="entry name" value="50S ribosomal protein L20"/>
    <property type="match status" value="1"/>
</dbReference>
<evidence type="ECO:0000256" key="1">
    <source>
        <dbReference type="ARBA" id="ARBA00007698"/>
    </source>
</evidence>
<dbReference type="GO" id="GO:0006412">
    <property type="term" value="P:translation"/>
    <property type="evidence" value="ECO:0007669"/>
    <property type="project" value="InterPro"/>
</dbReference>
<evidence type="ECO:0000256" key="6">
    <source>
        <dbReference type="RuleBase" id="RU000561"/>
    </source>
</evidence>
<dbReference type="Gene3D" id="1.10.1900.20">
    <property type="entry name" value="Ribosomal protein L20"/>
    <property type="match status" value="1"/>
</dbReference>
<dbReference type="GO" id="GO:0019843">
    <property type="term" value="F:rRNA binding"/>
    <property type="evidence" value="ECO:0007669"/>
    <property type="project" value="InterPro"/>
</dbReference>
<evidence type="ECO:0000313" key="7">
    <source>
        <dbReference type="EMBL" id="NOV44350.1"/>
    </source>
</evidence>
<keyword evidence="3 6" id="KW-0687">Ribonucleoprotein</keyword>
<dbReference type="InterPro" id="IPR005813">
    <property type="entry name" value="Ribosomal_bL20"/>
</dbReference>
<comment type="similarity">
    <text evidence="1 6">Belongs to the bacterial ribosomal protein bL20 family.</text>
</comment>
<dbReference type="NCBIfam" id="TIGR01032">
    <property type="entry name" value="rplT_bact"/>
    <property type="match status" value="1"/>
</dbReference>
<dbReference type="SUPFAM" id="SSF74731">
    <property type="entry name" value="Ribosomal protein L20"/>
    <property type="match status" value="1"/>
</dbReference>
<dbReference type="EMBL" id="GIIL01000624">
    <property type="protein sequence ID" value="NOV44350.1"/>
    <property type="molecule type" value="Transcribed_RNA"/>
</dbReference>
<dbReference type="Gene3D" id="6.10.160.10">
    <property type="match status" value="1"/>
</dbReference>
<dbReference type="GO" id="GO:1990904">
    <property type="term" value="C:ribonucleoprotein complex"/>
    <property type="evidence" value="ECO:0007669"/>
    <property type="project" value="UniProtKB-KW"/>
</dbReference>
<reference evidence="7" key="1">
    <citation type="submission" date="2020-03" db="EMBL/GenBank/DDBJ databases">
        <title>Transcriptomic Profiling of the Digestive Tract of the Rat Flea, Xenopsylla cheopis, Following Blood Feeding and Infection with Yersinia pestis.</title>
        <authorList>
            <person name="Bland D.M."/>
            <person name="Martens C.A."/>
            <person name="Virtaneva K."/>
            <person name="Kanakabandi K."/>
            <person name="Long D."/>
            <person name="Rosenke R."/>
            <person name="Saturday G.A."/>
            <person name="Hoyt F.H."/>
            <person name="Bruno D.P."/>
            <person name="Ribeiro J.M.C."/>
            <person name="Hinnebusch J."/>
        </authorList>
    </citation>
    <scope>NUCLEOTIDE SEQUENCE</scope>
</reference>
<dbReference type="Pfam" id="PF00453">
    <property type="entry name" value="Ribosomal_L20"/>
    <property type="match status" value="1"/>
</dbReference>
<dbReference type="InterPro" id="IPR035566">
    <property type="entry name" value="Ribosomal_protein_bL20_C"/>
</dbReference>
<evidence type="ECO:0000256" key="2">
    <source>
        <dbReference type="ARBA" id="ARBA00022980"/>
    </source>
</evidence>
<evidence type="ECO:0000256" key="4">
    <source>
        <dbReference type="ARBA" id="ARBA00072767"/>
    </source>
</evidence>
<name>A0A6M2DFF4_XENCH</name>
<sequence length="153" mass="17824">MVFTSLALMVRARGPDEFWRKRRIFKLAAHYIGRRRNCYSIAIKMVHRALHYATRGRKLKKLDMGELWETRLTGACEQYGMQFSTLHEGLTRCNILLNRRVLSDLAIWEPRTFESLVRIAQEKARSDGLSGLTRLNELDGVVTRGMIKEKLDK</sequence>
<dbReference type="PANTHER" id="PTHR10986">
    <property type="entry name" value="39S RIBOSOMAL PROTEIN L20"/>
    <property type="match status" value="1"/>
</dbReference>
<accession>A0A6M2DFF4</accession>
<proteinExistence type="inferred from homology"/>
<dbReference type="GO" id="GO:0003735">
    <property type="term" value="F:structural constituent of ribosome"/>
    <property type="evidence" value="ECO:0007669"/>
    <property type="project" value="InterPro"/>
</dbReference>
<evidence type="ECO:0000256" key="5">
    <source>
        <dbReference type="ARBA" id="ARBA00076245"/>
    </source>
</evidence>
<keyword evidence="2 6" id="KW-0689">Ribosomal protein</keyword>
<organism evidence="7">
    <name type="scientific">Xenopsylla cheopis</name>
    <name type="common">Oriental rat flea</name>
    <name type="synonym">Pulex cheopis</name>
    <dbReference type="NCBI Taxonomy" id="163159"/>
    <lineage>
        <taxon>Eukaryota</taxon>
        <taxon>Metazoa</taxon>
        <taxon>Ecdysozoa</taxon>
        <taxon>Arthropoda</taxon>
        <taxon>Hexapoda</taxon>
        <taxon>Insecta</taxon>
        <taxon>Pterygota</taxon>
        <taxon>Neoptera</taxon>
        <taxon>Endopterygota</taxon>
        <taxon>Siphonaptera</taxon>
        <taxon>Pulicidae</taxon>
        <taxon>Xenopsyllinae</taxon>
        <taxon>Xenopsylla</taxon>
    </lineage>
</organism>